<dbReference type="GO" id="GO:0006974">
    <property type="term" value="P:DNA damage response"/>
    <property type="evidence" value="ECO:0007669"/>
    <property type="project" value="TreeGrafter"/>
</dbReference>
<evidence type="ECO:0000313" key="1">
    <source>
        <dbReference type="EMBL" id="TDG01204.1"/>
    </source>
</evidence>
<protein>
    <submittedName>
        <fullName evidence="1">DUF541 domain-containing protein</fullName>
    </submittedName>
</protein>
<comment type="caution">
    <text evidence="1">The sequence shown here is derived from an EMBL/GenBank/DDBJ whole genome shotgun (WGS) entry which is preliminary data.</text>
</comment>
<dbReference type="InterPro" id="IPR052022">
    <property type="entry name" value="26kDa_periplasmic_antigen"/>
</dbReference>
<dbReference type="RefSeq" id="WP_133202945.1">
    <property type="nucleotide sequence ID" value="NZ_SMRU01000003.1"/>
</dbReference>
<sequence>MATTRTITVTGEGTAEAVPDLLTLTLAVEVRRDSAAEAYDDAGQTASAVTGALRGHGVEESKLRTSGLNLRAELAWSENHGQKINGYTAATTLVARVSPPSAAPAAISAAVAAGGDSVRINGIEQGFRDSTAVAAQAQEAAWRDAEAKAARFASLAGARLGQVLSIDQRPEHGNPVPLAAGFARAAASEGVAIEAGSVAISAAVVVQWELESPDGEAG</sequence>
<dbReference type="PANTHER" id="PTHR34387:SF1">
    <property type="entry name" value="PERIPLASMIC IMMUNOGENIC PROTEIN"/>
    <property type="match status" value="1"/>
</dbReference>
<dbReference type="OrthoDB" id="9808766at2"/>
<dbReference type="AlphaFoldDB" id="A0A4R5KYN1"/>
<dbReference type="Proteomes" id="UP000295511">
    <property type="component" value="Unassembled WGS sequence"/>
</dbReference>
<name>A0A4R5KYN1_9MICC</name>
<dbReference type="Gene3D" id="3.30.70.2970">
    <property type="entry name" value="Protein of unknown function (DUF541), domain 2"/>
    <property type="match status" value="1"/>
</dbReference>
<proteinExistence type="predicted"/>
<accession>A0A4R5KYN1</accession>
<dbReference type="EMBL" id="SMRU01000003">
    <property type="protein sequence ID" value="TDG01204.1"/>
    <property type="molecule type" value="Genomic_DNA"/>
</dbReference>
<dbReference type="Gene3D" id="3.30.110.170">
    <property type="entry name" value="Protein of unknown function (DUF541), domain 1"/>
    <property type="match status" value="1"/>
</dbReference>
<dbReference type="InterPro" id="IPR007497">
    <property type="entry name" value="SIMPL/DUF541"/>
</dbReference>
<evidence type="ECO:0000313" key="2">
    <source>
        <dbReference type="Proteomes" id="UP000295511"/>
    </source>
</evidence>
<dbReference type="Pfam" id="PF04402">
    <property type="entry name" value="SIMPL"/>
    <property type="match status" value="1"/>
</dbReference>
<organism evidence="1 2">
    <name type="scientific">Arthrobacter terricola</name>
    <dbReference type="NCBI Taxonomy" id="2547396"/>
    <lineage>
        <taxon>Bacteria</taxon>
        <taxon>Bacillati</taxon>
        <taxon>Actinomycetota</taxon>
        <taxon>Actinomycetes</taxon>
        <taxon>Micrococcales</taxon>
        <taxon>Micrococcaceae</taxon>
        <taxon>Arthrobacter</taxon>
    </lineage>
</organism>
<dbReference type="PANTHER" id="PTHR34387">
    <property type="entry name" value="SLR1258 PROTEIN"/>
    <property type="match status" value="1"/>
</dbReference>
<gene>
    <name evidence="1" type="ORF">E1809_04070</name>
</gene>
<reference evidence="1 2" key="1">
    <citation type="submission" date="2019-03" db="EMBL/GenBank/DDBJ databases">
        <title>Whole genome sequence of Arthrobacter sp JH1-1.</title>
        <authorList>
            <person name="Trinh H.N."/>
        </authorList>
    </citation>
    <scope>NUCLEOTIDE SEQUENCE [LARGE SCALE GENOMIC DNA]</scope>
    <source>
        <strain evidence="1 2">JH1-1</strain>
    </source>
</reference>
<keyword evidence="2" id="KW-1185">Reference proteome</keyword>